<keyword evidence="2" id="KW-1185">Reference proteome</keyword>
<organism evidence="1 2">
    <name type="scientific">Stieleria marina</name>
    <dbReference type="NCBI Taxonomy" id="1930275"/>
    <lineage>
        <taxon>Bacteria</taxon>
        <taxon>Pseudomonadati</taxon>
        <taxon>Planctomycetota</taxon>
        <taxon>Planctomycetia</taxon>
        <taxon>Pirellulales</taxon>
        <taxon>Pirellulaceae</taxon>
        <taxon>Stieleria</taxon>
    </lineage>
</organism>
<accession>A0A517NTU2</accession>
<gene>
    <name evidence="1" type="ORF">K239x_25010</name>
</gene>
<dbReference type="AlphaFoldDB" id="A0A517NTU2"/>
<protein>
    <submittedName>
        <fullName evidence="1">Uncharacterized protein</fullName>
    </submittedName>
</protein>
<reference evidence="1 2" key="1">
    <citation type="submission" date="2019-02" db="EMBL/GenBank/DDBJ databases">
        <title>Deep-cultivation of Planctomycetes and their phenomic and genomic characterization uncovers novel biology.</title>
        <authorList>
            <person name="Wiegand S."/>
            <person name="Jogler M."/>
            <person name="Boedeker C."/>
            <person name="Pinto D."/>
            <person name="Vollmers J."/>
            <person name="Rivas-Marin E."/>
            <person name="Kohn T."/>
            <person name="Peeters S.H."/>
            <person name="Heuer A."/>
            <person name="Rast P."/>
            <person name="Oberbeckmann S."/>
            <person name="Bunk B."/>
            <person name="Jeske O."/>
            <person name="Meyerdierks A."/>
            <person name="Storesund J.E."/>
            <person name="Kallscheuer N."/>
            <person name="Luecker S."/>
            <person name="Lage O.M."/>
            <person name="Pohl T."/>
            <person name="Merkel B.J."/>
            <person name="Hornburger P."/>
            <person name="Mueller R.-W."/>
            <person name="Bruemmer F."/>
            <person name="Labrenz M."/>
            <person name="Spormann A.M."/>
            <person name="Op den Camp H."/>
            <person name="Overmann J."/>
            <person name="Amann R."/>
            <person name="Jetten M.S.M."/>
            <person name="Mascher T."/>
            <person name="Medema M.H."/>
            <person name="Devos D.P."/>
            <person name="Kaster A.-K."/>
            <person name="Ovreas L."/>
            <person name="Rohde M."/>
            <person name="Galperin M.Y."/>
            <person name="Jogler C."/>
        </authorList>
    </citation>
    <scope>NUCLEOTIDE SEQUENCE [LARGE SCALE GENOMIC DNA]</scope>
    <source>
        <strain evidence="1 2">K23_9</strain>
    </source>
</reference>
<dbReference type="Proteomes" id="UP000319817">
    <property type="component" value="Chromosome"/>
</dbReference>
<dbReference type="EMBL" id="CP036526">
    <property type="protein sequence ID" value="QDT10544.1"/>
    <property type="molecule type" value="Genomic_DNA"/>
</dbReference>
<proteinExistence type="predicted"/>
<sequence>MHEKPDVKALFGISIDQIGILVIAVERLALSVWGIVVAEAEFFGGVHG</sequence>
<evidence type="ECO:0000313" key="2">
    <source>
        <dbReference type="Proteomes" id="UP000319817"/>
    </source>
</evidence>
<evidence type="ECO:0000313" key="1">
    <source>
        <dbReference type="EMBL" id="QDT10544.1"/>
    </source>
</evidence>
<name>A0A517NTU2_9BACT</name>
<dbReference type="RefSeq" id="WP_419189957.1">
    <property type="nucleotide sequence ID" value="NZ_CP036526.1"/>
</dbReference>